<evidence type="ECO:0000259" key="10">
    <source>
        <dbReference type="Pfam" id="PF01729"/>
    </source>
</evidence>
<dbReference type="InterPro" id="IPR037128">
    <property type="entry name" value="Quinolinate_PRibosylTase_N_sf"/>
</dbReference>
<evidence type="ECO:0000256" key="1">
    <source>
        <dbReference type="ARBA" id="ARBA00003237"/>
    </source>
</evidence>
<dbReference type="Pfam" id="PF02749">
    <property type="entry name" value="QRPTase_N"/>
    <property type="match status" value="1"/>
</dbReference>
<dbReference type="InterPro" id="IPR013785">
    <property type="entry name" value="Aldolase_TIM"/>
</dbReference>
<evidence type="ECO:0000313" key="13">
    <source>
        <dbReference type="Proteomes" id="UP000194153"/>
    </source>
</evidence>
<dbReference type="InterPro" id="IPR036068">
    <property type="entry name" value="Nicotinate_pribotase-like_C"/>
</dbReference>
<gene>
    <name evidence="12" type="ORF">GPEL0_01f1461</name>
</gene>
<dbReference type="Pfam" id="PF01729">
    <property type="entry name" value="QRPTase_C"/>
    <property type="match status" value="1"/>
</dbReference>
<keyword evidence="7 9" id="KW-0808">Transferase</keyword>
<keyword evidence="6 9" id="KW-0328">Glycosyltransferase</keyword>
<dbReference type="EC" id="2.4.2.19" evidence="4"/>
<evidence type="ECO:0000256" key="2">
    <source>
        <dbReference type="ARBA" id="ARBA00004893"/>
    </source>
</evidence>
<feature type="domain" description="Quinolinate phosphoribosyl transferase N-terminal" evidence="11">
    <location>
        <begin position="24"/>
        <end position="109"/>
    </location>
</feature>
<comment type="caution">
    <text evidence="12">The sequence shown here is derived from an EMBL/GenBank/DDBJ whole genome shotgun (WGS) entry which is preliminary data.</text>
</comment>
<accession>A0ABQ0MGH6</accession>
<proteinExistence type="inferred from homology"/>
<dbReference type="SUPFAM" id="SSF54675">
    <property type="entry name" value="Nicotinate/Quinolinate PRTase N-terminal domain-like"/>
    <property type="match status" value="1"/>
</dbReference>
<dbReference type="Proteomes" id="UP000194153">
    <property type="component" value="Unassembled WGS sequence"/>
</dbReference>
<evidence type="ECO:0000256" key="6">
    <source>
        <dbReference type="ARBA" id="ARBA00022676"/>
    </source>
</evidence>
<dbReference type="SUPFAM" id="SSF51690">
    <property type="entry name" value="Nicotinate/Quinolinate PRTase C-terminal domain-like"/>
    <property type="match status" value="1"/>
</dbReference>
<name>A0ABQ0MGH6_9BACT</name>
<dbReference type="Gene3D" id="3.20.20.70">
    <property type="entry name" value="Aldolase class I"/>
    <property type="match status" value="1"/>
</dbReference>
<dbReference type="EMBL" id="BDQG01000001">
    <property type="protein sequence ID" value="GAW66200.1"/>
    <property type="molecule type" value="Genomic_DNA"/>
</dbReference>
<evidence type="ECO:0000256" key="4">
    <source>
        <dbReference type="ARBA" id="ARBA00011944"/>
    </source>
</evidence>
<dbReference type="PIRSF" id="PIRSF006250">
    <property type="entry name" value="NadC_ModD"/>
    <property type="match status" value="1"/>
</dbReference>
<reference evidence="13" key="2">
    <citation type="submission" date="2017-05" db="EMBL/GenBank/DDBJ databases">
        <title>Draft genome sequence of Geobacter pelophilus, a iron(III)-reducing bacteria.</title>
        <authorList>
            <person name="Aoyagi T."/>
            <person name="Koike H."/>
            <person name="Morita T."/>
            <person name="Sato Y."/>
            <person name="Habe H."/>
            <person name="Hori T."/>
        </authorList>
    </citation>
    <scope>NUCLEOTIDE SEQUENCE [LARGE SCALE GENOMIC DNA]</scope>
    <source>
        <strain evidence="13">Drf2</strain>
    </source>
</reference>
<dbReference type="Gene3D" id="3.90.1170.20">
    <property type="entry name" value="Quinolinate phosphoribosyl transferase, N-terminal domain"/>
    <property type="match status" value="1"/>
</dbReference>
<dbReference type="PANTHER" id="PTHR32179:SF3">
    <property type="entry name" value="NICOTINATE-NUCLEOTIDE PYROPHOSPHORYLASE [CARBOXYLATING]"/>
    <property type="match status" value="1"/>
</dbReference>
<comment type="function">
    <text evidence="1">Involved in the catabolism of quinolinic acid (QA).</text>
</comment>
<evidence type="ECO:0000256" key="7">
    <source>
        <dbReference type="ARBA" id="ARBA00022679"/>
    </source>
</evidence>
<keyword evidence="13" id="KW-1185">Reference proteome</keyword>
<keyword evidence="5" id="KW-0662">Pyridine nucleotide biosynthesis</keyword>
<comment type="pathway">
    <text evidence="2">Cofactor biosynthesis; NAD(+) biosynthesis; nicotinate D-ribonucleotide from quinolinate: step 1/1.</text>
</comment>
<organism evidence="12 13">
    <name type="scientific">Geoanaerobacter pelophilus</name>
    <dbReference type="NCBI Taxonomy" id="60036"/>
    <lineage>
        <taxon>Bacteria</taxon>
        <taxon>Pseudomonadati</taxon>
        <taxon>Thermodesulfobacteriota</taxon>
        <taxon>Desulfuromonadia</taxon>
        <taxon>Geobacterales</taxon>
        <taxon>Geobacteraceae</taxon>
        <taxon>Geoanaerobacter</taxon>
    </lineage>
</organism>
<evidence type="ECO:0000259" key="11">
    <source>
        <dbReference type="Pfam" id="PF02749"/>
    </source>
</evidence>
<dbReference type="InterPro" id="IPR027277">
    <property type="entry name" value="NadC/ModD"/>
</dbReference>
<dbReference type="CDD" id="cd01572">
    <property type="entry name" value="QPRTase"/>
    <property type="match status" value="1"/>
</dbReference>
<dbReference type="InterPro" id="IPR004393">
    <property type="entry name" value="NadC"/>
</dbReference>
<evidence type="ECO:0000256" key="3">
    <source>
        <dbReference type="ARBA" id="ARBA00009400"/>
    </source>
</evidence>
<evidence type="ECO:0000256" key="8">
    <source>
        <dbReference type="ARBA" id="ARBA00033102"/>
    </source>
</evidence>
<evidence type="ECO:0000256" key="5">
    <source>
        <dbReference type="ARBA" id="ARBA00022642"/>
    </source>
</evidence>
<evidence type="ECO:0000313" key="12">
    <source>
        <dbReference type="EMBL" id="GAW66200.1"/>
    </source>
</evidence>
<comment type="similarity">
    <text evidence="3 9">Belongs to the NadC/ModD family.</text>
</comment>
<sequence length="280" mass="30064">MPDNMNQIDEIIDNALAEDIHTGDITTLSVLRKPRPMRARLVAKEAMVLAGIAVAERVFSRIDANISFKAEFADGDRLDKGDVIARMEGNAASLLQGERVSLNLLQRMCGIATQTAAYVKELEGTGARVVDTRKTTPGLRVLEKYSVRVGGGTNHRTGLYDGVLIKENHIAAAGGIIEAVSAARSYIAHTLKIEVETENLEQVAQALQAGADIIMLDNMGLEEMTQAVQMIGKRALVEASGGVNLQTIRSIAQTGVDIISVGALTHSVRATDISMLMEEV</sequence>
<dbReference type="InterPro" id="IPR022412">
    <property type="entry name" value="Quinolinate_PRibosylTrfase_N"/>
</dbReference>
<protein>
    <recommendedName>
        <fullName evidence="4">nicotinate-nucleotide diphosphorylase (carboxylating)</fullName>
        <ecNumber evidence="4">2.4.2.19</ecNumber>
    </recommendedName>
    <alternativeName>
        <fullName evidence="8">Quinolinate phosphoribosyltransferase [decarboxylating]</fullName>
    </alternativeName>
</protein>
<evidence type="ECO:0000256" key="9">
    <source>
        <dbReference type="PIRNR" id="PIRNR006250"/>
    </source>
</evidence>
<reference evidence="12 13" key="1">
    <citation type="submission" date="2017-04" db="EMBL/GenBank/DDBJ databases">
        <authorList>
            <consortium name="Geobacter pelophilus Genome Sequencing"/>
            <person name="Aoyagi T."/>
            <person name="Koike H."/>
            <person name="Hori T."/>
        </authorList>
    </citation>
    <scope>NUCLEOTIDE SEQUENCE [LARGE SCALE GENOMIC DNA]</scope>
    <source>
        <strain evidence="12 13">Drf2</strain>
    </source>
</reference>
<dbReference type="PANTHER" id="PTHR32179">
    <property type="entry name" value="NICOTINATE-NUCLEOTIDE PYROPHOSPHORYLASE [CARBOXYLATING]"/>
    <property type="match status" value="1"/>
</dbReference>
<feature type="domain" description="Quinolinate phosphoribosyl transferase C-terminal" evidence="10">
    <location>
        <begin position="111"/>
        <end position="275"/>
    </location>
</feature>
<dbReference type="InterPro" id="IPR002638">
    <property type="entry name" value="Quinolinate_PRibosylTrfase_C"/>
</dbReference>
<dbReference type="NCBIfam" id="TIGR00078">
    <property type="entry name" value="nadC"/>
    <property type="match status" value="1"/>
</dbReference>